<dbReference type="GO" id="GO:0003677">
    <property type="term" value="F:DNA binding"/>
    <property type="evidence" value="ECO:0007669"/>
    <property type="project" value="UniProtKB-KW"/>
</dbReference>
<gene>
    <name evidence="5" type="ORF">NNC55_12105</name>
</gene>
<reference evidence="5" key="1">
    <citation type="submission" date="2022-07" db="EMBL/GenBank/DDBJ databases">
        <title>Prevotella copri.</title>
        <authorList>
            <person name="Yang C."/>
        </authorList>
    </citation>
    <scope>NUCLEOTIDE SEQUENCE</scope>
    <source>
        <strain evidence="5">HF1476</strain>
    </source>
</reference>
<dbReference type="RefSeq" id="WP_254974603.1">
    <property type="nucleotide sequence ID" value="NZ_JANDWK010000033.1"/>
</dbReference>
<dbReference type="InterPro" id="IPR050090">
    <property type="entry name" value="Tyrosine_recombinase_XerCD"/>
</dbReference>
<dbReference type="AlphaFoldDB" id="A0AAW5IUI7"/>
<dbReference type="Gene3D" id="1.10.150.130">
    <property type="match status" value="1"/>
</dbReference>
<dbReference type="Pfam" id="PF13102">
    <property type="entry name" value="Phage_int_SAM_5"/>
    <property type="match status" value="1"/>
</dbReference>
<dbReference type="PROSITE" id="PS51898">
    <property type="entry name" value="TYR_RECOMBINASE"/>
    <property type="match status" value="1"/>
</dbReference>
<comment type="similarity">
    <text evidence="1">Belongs to the 'phage' integrase family.</text>
</comment>
<evidence type="ECO:0000256" key="2">
    <source>
        <dbReference type="ARBA" id="ARBA00023125"/>
    </source>
</evidence>
<name>A0AAW5IUI7_9BACT</name>
<dbReference type="InterPro" id="IPR013762">
    <property type="entry name" value="Integrase-like_cat_sf"/>
</dbReference>
<feature type="domain" description="Tyr recombinase" evidence="4">
    <location>
        <begin position="209"/>
        <end position="381"/>
    </location>
</feature>
<dbReference type="InterPro" id="IPR002104">
    <property type="entry name" value="Integrase_catalytic"/>
</dbReference>
<keyword evidence="3" id="KW-0233">DNA recombination</keyword>
<evidence type="ECO:0000259" key="4">
    <source>
        <dbReference type="PROSITE" id="PS51898"/>
    </source>
</evidence>
<dbReference type="GO" id="GO:0015074">
    <property type="term" value="P:DNA integration"/>
    <property type="evidence" value="ECO:0007669"/>
    <property type="project" value="InterPro"/>
</dbReference>
<organism evidence="5 6">
    <name type="scientific">Segatella copri</name>
    <dbReference type="NCBI Taxonomy" id="165179"/>
    <lineage>
        <taxon>Bacteria</taxon>
        <taxon>Pseudomonadati</taxon>
        <taxon>Bacteroidota</taxon>
        <taxon>Bacteroidia</taxon>
        <taxon>Bacteroidales</taxon>
        <taxon>Prevotellaceae</taxon>
        <taxon>Segatella</taxon>
    </lineage>
</organism>
<keyword evidence="2" id="KW-0238">DNA-binding</keyword>
<dbReference type="InterPro" id="IPR025269">
    <property type="entry name" value="SAM-like_dom"/>
</dbReference>
<dbReference type="GO" id="GO:0006310">
    <property type="term" value="P:DNA recombination"/>
    <property type="evidence" value="ECO:0007669"/>
    <property type="project" value="UniProtKB-KW"/>
</dbReference>
<accession>A0AAW5IUI7</accession>
<evidence type="ECO:0000313" key="5">
    <source>
        <dbReference type="EMBL" id="MCP9600687.1"/>
    </source>
</evidence>
<comment type="caution">
    <text evidence="5">The sequence shown here is derived from an EMBL/GenBank/DDBJ whole genome shotgun (WGS) entry which is preliminary data.</text>
</comment>
<dbReference type="PANTHER" id="PTHR30349">
    <property type="entry name" value="PHAGE INTEGRASE-RELATED"/>
    <property type="match status" value="1"/>
</dbReference>
<dbReference type="CDD" id="cd01185">
    <property type="entry name" value="INTN1_C_like"/>
    <property type="match status" value="1"/>
</dbReference>
<dbReference type="Proteomes" id="UP001204486">
    <property type="component" value="Unassembled WGS sequence"/>
</dbReference>
<proteinExistence type="inferred from homology"/>
<dbReference type="InterPro" id="IPR035386">
    <property type="entry name" value="Arm-DNA-bind_5"/>
</dbReference>
<dbReference type="Pfam" id="PF00589">
    <property type="entry name" value="Phage_integrase"/>
    <property type="match status" value="1"/>
</dbReference>
<dbReference type="Pfam" id="PF17293">
    <property type="entry name" value="Arm-DNA-bind_5"/>
    <property type="match status" value="1"/>
</dbReference>
<dbReference type="EMBL" id="JANDWN010000036">
    <property type="protein sequence ID" value="MCP9600687.1"/>
    <property type="molecule type" value="Genomic_DNA"/>
</dbReference>
<protein>
    <submittedName>
        <fullName evidence="5">Site-specific integrase</fullName>
    </submittedName>
</protein>
<dbReference type="SUPFAM" id="SSF56349">
    <property type="entry name" value="DNA breaking-rejoining enzymes"/>
    <property type="match status" value="1"/>
</dbReference>
<dbReference type="InterPro" id="IPR011010">
    <property type="entry name" value="DNA_brk_join_enz"/>
</dbReference>
<evidence type="ECO:0000313" key="6">
    <source>
        <dbReference type="Proteomes" id="UP001204486"/>
    </source>
</evidence>
<evidence type="ECO:0000256" key="3">
    <source>
        <dbReference type="ARBA" id="ARBA00023172"/>
    </source>
</evidence>
<dbReference type="PANTHER" id="PTHR30349:SF64">
    <property type="entry name" value="PROPHAGE INTEGRASE INTD-RELATED"/>
    <property type="match status" value="1"/>
</dbReference>
<sequence>MGRKKKEIKLKEPVRIREKRLSDGNISLYLDMYHKGARKKEGLKLYLVPETTSAARMQNANTRKLAEQIKAQRILDIQQHGLVDWEGIKRSHITLSEWVDKYTTEECGLSTESMRSKRNAQARVEQYLIYIGRHDLALRDVDKDFCKGYIAFLKTCTFNNGKKTLSNTTCRIFVNRLTAALTKAVNEGLIDRNPFKLLDAKEKPQKNSSIREFLTIEEVKQLMATPCRYDIVKRAFLFSCFTGLRYSDIKSLLWSEIRKAADGRTLFLEHPQVKTRKIVTVPLSEEALKWMPKQQKDKEHVFHQLQITSTTVEVILGEWMKEAGIEKHITYHCSRHTAATMLLTLGADLYTVSKILGHSSIKMTEVYAKIVDKKKLETVNLVNNMFN</sequence>
<dbReference type="Gene3D" id="1.10.443.10">
    <property type="entry name" value="Intergrase catalytic core"/>
    <property type="match status" value="1"/>
</dbReference>
<evidence type="ECO:0000256" key="1">
    <source>
        <dbReference type="ARBA" id="ARBA00008857"/>
    </source>
</evidence>
<dbReference type="InterPro" id="IPR010998">
    <property type="entry name" value="Integrase_recombinase_N"/>
</dbReference>